<evidence type="ECO:0000256" key="1">
    <source>
        <dbReference type="ARBA" id="ARBA00009437"/>
    </source>
</evidence>
<evidence type="ECO:0000256" key="4">
    <source>
        <dbReference type="ARBA" id="ARBA00023163"/>
    </source>
</evidence>
<comment type="caution">
    <text evidence="6">The sequence shown here is derived from an EMBL/GenBank/DDBJ whole genome shotgun (WGS) entry which is preliminary data.</text>
</comment>
<dbReference type="InterPro" id="IPR036390">
    <property type="entry name" value="WH_DNA-bd_sf"/>
</dbReference>
<evidence type="ECO:0000256" key="2">
    <source>
        <dbReference type="ARBA" id="ARBA00023015"/>
    </source>
</evidence>
<dbReference type="PANTHER" id="PTHR30419">
    <property type="entry name" value="HTH-TYPE TRANSCRIPTIONAL REGULATOR YBHD"/>
    <property type="match status" value="1"/>
</dbReference>
<keyword evidence="3" id="KW-0238">DNA-binding</keyword>
<dbReference type="Pfam" id="PF00126">
    <property type="entry name" value="HTH_1"/>
    <property type="match status" value="1"/>
</dbReference>
<name>A0ABP9KVK5_9NOCA</name>
<dbReference type="InterPro" id="IPR050950">
    <property type="entry name" value="HTH-type_LysR_regulators"/>
</dbReference>
<dbReference type="InterPro" id="IPR000847">
    <property type="entry name" value="LysR_HTH_N"/>
</dbReference>
<accession>A0ABP9KVK5</accession>
<dbReference type="Gene3D" id="1.10.10.10">
    <property type="entry name" value="Winged helix-like DNA-binding domain superfamily/Winged helix DNA-binding domain"/>
    <property type="match status" value="1"/>
</dbReference>
<evidence type="ECO:0000259" key="5">
    <source>
        <dbReference type="PROSITE" id="PS50931"/>
    </source>
</evidence>
<dbReference type="InterPro" id="IPR036388">
    <property type="entry name" value="WH-like_DNA-bd_sf"/>
</dbReference>
<dbReference type="Pfam" id="PF03466">
    <property type="entry name" value="LysR_substrate"/>
    <property type="match status" value="1"/>
</dbReference>
<organism evidence="6 7">
    <name type="scientific">Nocardia callitridis</name>
    <dbReference type="NCBI Taxonomy" id="648753"/>
    <lineage>
        <taxon>Bacteria</taxon>
        <taxon>Bacillati</taxon>
        <taxon>Actinomycetota</taxon>
        <taxon>Actinomycetes</taxon>
        <taxon>Mycobacteriales</taxon>
        <taxon>Nocardiaceae</taxon>
        <taxon>Nocardia</taxon>
    </lineage>
</organism>
<sequence length="309" mass="33091">MVVHLPGISLRDMALILEVAEKRSFTEAAQTTHLSQSALSRAVNESERRLDARLFHRTTRSVEPTPVGEEFLRIARSILADYERGLHEFALYRDGLGGVVRVATLPSVAATVLPSVVAELKHEAPGLDIDIEDTLAHIAIEQLLEGHVNLAITVDDGLPDTVEFTPLASDRFQVVFRADHPFHGRDEVAWAELVDEPLAVFGVSSSIRTLTDATFADLGRAPEHTVEARNIAVIAGLVAAGLGVAAAPMLALPLMLFADLKSAPLVHPTVDRTLGLVHLPDRPLTPAARLFADRVAAAVPDVIGPPGSG</sequence>
<dbReference type="InterPro" id="IPR005119">
    <property type="entry name" value="LysR_subst-bd"/>
</dbReference>
<dbReference type="Proteomes" id="UP001500603">
    <property type="component" value="Unassembled WGS sequence"/>
</dbReference>
<dbReference type="PANTHER" id="PTHR30419:SF8">
    <property type="entry name" value="NITROGEN ASSIMILATION TRANSCRIPTIONAL ACTIVATOR-RELATED"/>
    <property type="match status" value="1"/>
</dbReference>
<evidence type="ECO:0000313" key="6">
    <source>
        <dbReference type="EMBL" id="GAA5064625.1"/>
    </source>
</evidence>
<gene>
    <name evidence="6" type="ORF">GCM10023318_50780</name>
</gene>
<proteinExistence type="inferred from homology"/>
<dbReference type="SUPFAM" id="SSF46785">
    <property type="entry name" value="Winged helix' DNA-binding domain"/>
    <property type="match status" value="1"/>
</dbReference>
<protein>
    <submittedName>
        <fullName evidence="6">LysR family transcriptional regulator</fullName>
    </submittedName>
</protein>
<keyword evidence="2" id="KW-0805">Transcription regulation</keyword>
<keyword evidence="4" id="KW-0804">Transcription</keyword>
<feature type="domain" description="HTH lysR-type" evidence="5">
    <location>
        <begin position="8"/>
        <end position="65"/>
    </location>
</feature>
<evidence type="ECO:0000313" key="7">
    <source>
        <dbReference type="Proteomes" id="UP001500603"/>
    </source>
</evidence>
<evidence type="ECO:0000256" key="3">
    <source>
        <dbReference type="ARBA" id="ARBA00023125"/>
    </source>
</evidence>
<dbReference type="Gene3D" id="3.40.190.10">
    <property type="entry name" value="Periplasmic binding protein-like II"/>
    <property type="match status" value="2"/>
</dbReference>
<reference evidence="7" key="1">
    <citation type="journal article" date="2019" name="Int. J. Syst. Evol. Microbiol.">
        <title>The Global Catalogue of Microorganisms (GCM) 10K type strain sequencing project: providing services to taxonomists for standard genome sequencing and annotation.</title>
        <authorList>
            <consortium name="The Broad Institute Genomics Platform"/>
            <consortium name="The Broad Institute Genome Sequencing Center for Infectious Disease"/>
            <person name="Wu L."/>
            <person name="Ma J."/>
        </authorList>
    </citation>
    <scope>NUCLEOTIDE SEQUENCE [LARGE SCALE GENOMIC DNA]</scope>
    <source>
        <strain evidence="7">JCM 18298</strain>
    </source>
</reference>
<comment type="similarity">
    <text evidence="1">Belongs to the LysR transcriptional regulatory family.</text>
</comment>
<dbReference type="EMBL" id="BAABJM010000006">
    <property type="protein sequence ID" value="GAA5064625.1"/>
    <property type="molecule type" value="Genomic_DNA"/>
</dbReference>
<dbReference type="SUPFAM" id="SSF53850">
    <property type="entry name" value="Periplasmic binding protein-like II"/>
    <property type="match status" value="1"/>
</dbReference>
<dbReference type="PROSITE" id="PS50931">
    <property type="entry name" value="HTH_LYSR"/>
    <property type="match status" value="1"/>
</dbReference>
<keyword evidence="7" id="KW-1185">Reference proteome</keyword>